<evidence type="ECO:0000313" key="1">
    <source>
        <dbReference type="EMBL" id="OGY89990.1"/>
    </source>
</evidence>
<dbReference type="AlphaFoldDB" id="A0A1G2BNP6"/>
<gene>
    <name evidence="1" type="ORF">A2677_01120</name>
</gene>
<proteinExistence type="predicted"/>
<accession>A0A1G2BNP6</accession>
<organism evidence="1 2">
    <name type="scientific">Candidatus Komeilibacteria bacterium RIFCSPHIGHO2_01_FULL_52_14</name>
    <dbReference type="NCBI Taxonomy" id="1798549"/>
    <lineage>
        <taxon>Bacteria</taxon>
        <taxon>Candidatus Komeiliibacteriota</taxon>
    </lineage>
</organism>
<sequence length="90" mass="10098">MEAELDRIAKEHNITYVKDMPFIPSQPDNAFKAGKVLESYGVDLKEFVLKFATIRGEAPNTRLCLEGGILKTNRWVDGVELLLAAAHLIR</sequence>
<reference evidence="1 2" key="1">
    <citation type="journal article" date="2016" name="Nat. Commun.">
        <title>Thousands of microbial genomes shed light on interconnected biogeochemical processes in an aquifer system.</title>
        <authorList>
            <person name="Anantharaman K."/>
            <person name="Brown C.T."/>
            <person name="Hug L.A."/>
            <person name="Sharon I."/>
            <person name="Castelle C.J."/>
            <person name="Probst A.J."/>
            <person name="Thomas B.C."/>
            <person name="Singh A."/>
            <person name="Wilkins M.J."/>
            <person name="Karaoz U."/>
            <person name="Brodie E.L."/>
            <person name="Williams K.H."/>
            <person name="Hubbard S.S."/>
            <person name="Banfield J.F."/>
        </authorList>
    </citation>
    <scope>NUCLEOTIDE SEQUENCE [LARGE SCALE GENOMIC DNA]</scope>
</reference>
<dbReference type="Proteomes" id="UP000177817">
    <property type="component" value="Unassembled WGS sequence"/>
</dbReference>
<comment type="caution">
    <text evidence="1">The sequence shown here is derived from an EMBL/GenBank/DDBJ whole genome shotgun (WGS) entry which is preliminary data.</text>
</comment>
<protein>
    <submittedName>
        <fullName evidence="1">Uncharacterized protein</fullName>
    </submittedName>
</protein>
<evidence type="ECO:0000313" key="2">
    <source>
        <dbReference type="Proteomes" id="UP000177817"/>
    </source>
</evidence>
<dbReference type="EMBL" id="MHKK01000020">
    <property type="protein sequence ID" value="OGY89990.1"/>
    <property type="molecule type" value="Genomic_DNA"/>
</dbReference>
<name>A0A1G2BNP6_9BACT</name>